<comment type="caution">
    <text evidence="1">The sequence shown here is derived from an EMBL/GenBank/DDBJ whole genome shotgun (WGS) entry which is preliminary data.</text>
</comment>
<reference evidence="1 2" key="1">
    <citation type="submission" date="2016-10" db="EMBL/GenBank/DDBJ databases">
        <authorList>
            <person name="Varghese N."/>
            <person name="Submissions S."/>
        </authorList>
    </citation>
    <scope>NUCLEOTIDE SEQUENCE [LARGE SCALE GENOMIC DNA]</scope>
    <source>
        <strain evidence="1 2">LMG 22274</strain>
    </source>
</reference>
<name>A0AAQ1JYM4_9BURK</name>
<dbReference type="AlphaFoldDB" id="A0AAQ1JYM4"/>
<proteinExistence type="predicted"/>
<evidence type="ECO:0000313" key="1">
    <source>
        <dbReference type="EMBL" id="SEK15465.1"/>
    </source>
</evidence>
<gene>
    <name evidence="1" type="ORF">SAMN05216550_13924</name>
</gene>
<dbReference type="EMBL" id="FNZM01000039">
    <property type="protein sequence ID" value="SEK15465.1"/>
    <property type="molecule type" value="Genomic_DNA"/>
</dbReference>
<protein>
    <submittedName>
        <fullName evidence="1">Uncharacterized protein</fullName>
    </submittedName>
</protein>
<dbReference type="Proteomes" id="UP000183529">
    <property type="component" value="Unassembled WGS sequence"/>
</dbReference>
<organism evidence="1 2">
    <name type="scientific">Paraburkholderia tropica</name>
    <dbReference type="NCBI Taxonomy" id="92647"/>
    <lineage>
        <taxon>Bacteria</taxon>
        <taxon>Pseudomonadati</taxon>
        <taxon>Pseudomonadota</taxon>
        <taxon>Betaproteobacteria</taxon>
        <taxon>Burkholderiales</taxon>
        <taxon>Burkholderiaceae</taxon>
        <taxon>Paraburkholderia</taxon>
    </lineage>
</organism>
<accession>A0AAQ1JYM4</accession>
<evidence type="ECO:0000313" key="2">
    <source>
        <dbReference type="Proteomes" id="UP000183529"/>
    </source>
</evidence>
<sequence>MENATDSLRGQYPNDEAMPFQTGTAGCLAQTQEIAS</sequence>